<sequence length="170" mass="18988">MTEFDPETLTFKGTGPEECEQFVSAIRRRALAEGKHRDNEWIAYLASSCFVGEALYWYEGLDQAVQSNWRHLRHAILERFGQGSQSQGVSLRLQTPLAHTIPTPAAAPPIPFNSSYPFQRCRLKVIDLDGIDHGYIQLTSTPDGRLGQLCKTPSQALHVSAFPSNTDVML</sequence>
<dbReference type="AlphaFoldDB" id="A0A0C3QUD8"/>
<dbReference type="HOGENOM" id="CLU_1571761_0_0_1"/>
<dbReference type="EMBL" id="KN822958">
    <property type="protein sequence ID" value="KIO32054.1"/>
    <property type="molecule type" value="Genomic_DNA"/>
</dbReference>
<evidence type="ECO:0000313" key="2">
    <source>
        <dbReference type="Proteomes" id="UP000054248"/>
    </source>
</evidence>
<organism evidence="1 2">
    <name type="scientific">Tulasnella calospora MUT 4182</name>
    <dbReference type="NCBI Taxonomy" id="1051891"/>
    <lineage>
        <taxon>Eukaryota</taxon>
        <taxon>Fungi</taxon>
        <taxon>Dikarya</taxon>
        <taxon>Basidiomycota</taxon>
        <taxon>Agaricomycotina</taxon>
        <taxon>Agaricomycetes</taxon>
        <taxon>Cantharellales</taxon>
        <taxon>Tulasnellaceae</taxon>
        <taxon>Tulasnella</taxon>
    </lineage>
</organism>
<gene>
    <name evidence="1" type="ORF">M407DRAFT_19079</name>
</gene>
<dbReference type="OrthoDB" id="3250704at2759"/>
<dbReference type="Proteomes" id="UP000054248">
    <property type="component" value="Unassembled WGS sequence"/>
</dbReference>
<evidence type="ECO:0008006" key="3">
    <source>
        <dbReference type="Google" id="ProtNLM"/>
    </source>
</evidence>
<reference evidence="1 2" key="1">
    <citation type="submission" date="2014-04" db="EMBL/GenBank/DDBJ databases">
        <authorList>
            <consortium name="DOE Joint Genome Institute"/>
            <person name="Kuo A."/>
            <person name="Girlanda M."/>
            <person name="Perotto S."/>
            <person name="Kohler A."/>
            <person name="Nagy L.G."/>
            <person name="Floudas D."/>
            <person name="Copeland A."/>
            <person name="Barry K.W."/>
            <person name="Cichocki N."/>
            <person name="Veneault-Fourrey C."/>
            <person name="LaButti K."/>
            <person name="Lindquist E.A."/>
            <person name="Lipzen A."/>
            <person name="Lundell T."/>
            <person name="Morin E."/>
            <person name="Murat C."/>
            <person name="Sun H."/>
            <person name="Tunlid A."/>
            <person name="Henrissat B."/>
            <person name="Grigoriev I.V."/>
            <person name="Hibbett D.S."/>
            <person name="Martin F."/>
            <person name="Nordberg H.P."/>
            <person name="Cantor M.N."/>
            <person name="Hua S.X."/>
        </authorList>
    </citation>
    <scope>NUCLEOTIDE SEQUENCE [LARGE SCALE GENOMIC DNA]</scope>
    <source>
        <strain evidence="1 2">MUT 4182</strain>
    </source>
</reference>
<proteinExistence type="predicted"/>
<protein>
    <recommendedName>
        <fullName evidence="3">Retrotransposon gag domain-containing protein</fullName>
    </recommendedName>
</protein>
<accession>A0A0C3QUD8</accession>
<evidence type="ECO:0000313" key="1">
    <source>
        <dbReference type="EMBL" id="KIO32054.1"/>
    </source>
</evidence>
<keyword evidence="2" id="KW-1185">Reference proteome</keyword>
<reference evidence="2" key="2">
    <citation type="submission" date="2015-01" db="EMBL/GenBank/DDBJ databases">
        <title>Evolutionary Origins and Diversification of the Mycorrhizal Mutualists.</title>
        <authorList>
            <consortium name="DOE Joint Genome Institute"/>
            <consortium name="Mycorrhizal Genomics Consortium"/>
            <person name="Kohler A."/>
            <person name="Kuo A."/>
            <person name="Nagy L.G."/>
            <person name="Floudas D."/>
            <person name="Copeland A."/>
            <person name="Barry K.W."/>
            <person name="Cichocki N."/>
            <person name="Veneault-Fourrey C."/>
            <person name="LaButti K."/>
            <person name="Lindquist E.A."/>
            <person name="Lipzen A."/>
            <person name="Lundell T."/>
            <person name="Morin E."/>
            <person name="Murat C."/>
            <person name="Riley R."/>
            <person name="Ohm R."/>
            <person name="Sun H."/>
            <person name="Tunlid A."/>
            <person name="Henrissat B."/>
            <person name="Grigoriev I.V."/>
            <person name="Hibbett D.S."/>
            <person name="Martin F."/>
        </authorList>
    </citation>
    <scope>NUCLEOTIDE SEQUENCE [LARGE SCALE GENOMIC DNA]</scope>
    <source>
        <strain evidence="2">MUT 4182</strain>
    </source>
</reference>
<name>A0A0C3QUD8_9AGAM</name>